<reference evidence="1 2" key="1">
    <citation type="submission" date="2013-07" db="EMBL/GenBank/DDBJ databases">
        <authorList>
            <person name="Weinstock G."/>
            <person name="Sodergren E."/>
            <person name="Wylie T."/>
            <person name="Fulton L."/>
            <person name="Fulton R."/>
            <person name="Fronick C."/>
            <person name="O'Laughlin M."/>
            <person name="Godfrey J."/>
            <person name="Miner T."/>
            <person name="Herter B."/>
            <person name="Appelbaum E."/>
            <person name="Cordes M."/>
            <person name="Lek S."/>
            <person name="Wollam A."/>
            <person name="Pepin K.H."/>
            <person name="Palsikar V.B."/>
            <person name="Mitreva M."/>
            <person name="Wilson R.K."/>
        </authorList>
    </citation>
    <scope>NUCLEOTIDE SEQUENCE [LARGE SCALE GENOMIC DNA]</scope>
    <source>
        <strain evidence="1 2">ATCC 27760</strain>
    </source>
</reference>
<proteinExistence type="predicted"/>
<dbReference type="AlphaFoldDB" id="U2LD14"/>
<organism evidence="1 2">
    <name type="scientific">Ruminococcus callidus ATCC 27760</name>
    <dbReference type="NCBI Taxonomy" id="411473"/>
    <lineage>
        <taxon>Bacteria</taxon>
        <taxon>Bacillati</taxon>
        <taxon>Bacillota</taxon>
        <taxon>Clostridia</taxon>
        <taxon>Eubacteriales</taxon>
        <taxon>Oscillospiraceae</taxon>
        <taxon>Ruminococcus</taxon>
    </lineage>
</organism>
<evidence type="ECO:0000313" key="1">
    <source>
        <dbReference type="EMBL" id="ERJ87369.1"/>
    </source>
</evidence>
<dbReference type="Proteomes" id="UP000016662">
    <property type="component" value="Unassembled WGS sequence"/>
</dbReference>
<protein>
    <submittedName>
        <fullName evidence="1">Uncharacterized protein</fullName>
    </submittedName>
</protein>
<evidence type="ECO:0000313" key="2">
    <source>
        <dbReference type="Proteomes" id="UP000016662"/>
    </source>
</evidence>
<keyword evidence="2" id="KW-1185">Reference proteome</keyword>
<dbReference type="EMBL" id="AWVF01000446">
    <property type="protein sequence ID" value="ERJ87369.1"/>
    <property type="molecule type" value="Genomic_DNA"/>
</dbReference>
<sequence length="81" mass="9382">MLTFQSVLGIPVRWERLFASQDAQKPVFYYNGICLQSQVFCNKTNPILLHVQQKAAMHNCTAALYFRKIRETLHKARLTAL</sequence>
<dbReference type="STRING" id="411473.RUMCAL_03343"/>
<name>U2LD14_9FIRM</name>
<accession>U2LD14</accession>
<comment type="caution">
    <text evidence="1">The sequence shown here is derived from an EMBL/GenBank/DDBJ whole genome shotgun (WGS) entry which is preliminary data.</text>
</comment>
<dbReference type="HOGENOM" id="CLU_2579693_0_0_9"/>
<feature type="non-terminal residue" evidence="1">
    <location>
        <position position="81"/>
    </location>
</feature>
<gene>
    <name evidence="1" type="ORF">RUMCAL_03343</name>
</gene>